<proteinExistence type="predicted"/>
<evidence type="ECO:0008006" key="4">
    <source>
        <dbReference type="Google" id="ProtNLM"/>
    </source>
</evidence>
<dbReference type="Proteomes" id="UP001074726">
    <property type="component" value="Unassembled WGS sequence"/>
</dbReference>
<evidence type="ECO:0000256" key="1">
    <source>
        <dbReference type="SAM" id="MobiDB-lite"/>
    </source>
</evidence>
<gene>
    <name evidence="2" type="ORF">NYO98_01885</name>
</gene>
<comment type="caution">
    <text evidence="2">The sequence shown here is derived from an EMBL/GenBank/DDBJ whole genome shotgun (WGS) entry which is preliminary data.</text>
</comment>
<feature type="region of interest" description="Disordered" evidence="1">
    <location>
        <begin position="1"/>
        <end position="36"/>
    </location>
</feature>
<evidence type="ECO:0000313" key="3">
    <source>
        <dbReference type="Proteomes" id="UP001074726"/>
    </source>
</evidence>
<dbReference type="EMBL" id="JAPPUX010000001">
    <property type="protein sequence ID" value="MCY4725011.1"/>
    <property type="molecule type" value="Genomic_DNA"/>
</dbReference>
<protein>
    <recommendedName>
        <fullName evidence="4">Class I SAM-dependent methyltransferase</fullName>
    </recommendedName>
</protein>
<feature type="region of interest" description="Disordered" evidence="1">
    <location>
        <begin position="270"/>
        <end position="290"/>
    </location>
</feature>
<dbReference type="RefSeq" id="WP_268109829.1">
    <property type="nucleotide sequence ID" value="NZ_JAPPUX010000001.1"/>
</dbReference>
<dbReference type="Gene3D" id="3.40.50.150">
    <property type="entry name" value="Vaccinia Virus protein VP39"/>
    <property type="match status" value="1"/>
</dbReference>
<evidence type="ECO:0000313" key="2">
    <source>
        <dbReference type="EMBL" id="MCY4725011.1"/>
    </source>
</evidence>
<feature type="compositionally biased region" description="Low complexity" evidence="1">
    <location>
        <begin position="1"/>
        <end position="13"/>
    </location>
</feature>
<reference evidence="2" key="1">
    <citation type="submission" date="2022-08" db="EMBL/GenBank/DDBJ databases">
        <title>Genome sequencing of Nocardioides sp. STR2.</title>
        <authorList>
            <person name="So Y."/>
        </authorList>
    </citation>
    <scope>NUCLEOTIDE SEQUENCE</scope>
    <source>
        <strain evidence="2">STR2</strain>
    </source>
</reference>
<sequence length="290" mass="32958">MRTTARRAGQAVKKAAKKAGRMQASPVPVEPPPLDPKAERRRRLLASNLTELAIEFRTDKWGVHKYTPHYERHLQHLRGESFTLLELGIGGYKKRRKSGASMKMWRWFFPKARIVGLDIEDKSWLTRGHIHTYLGDQTDPEVLHRIIEEQGAPLVVIDDGSHIPAHVRESFRILFPLLPDGAIYCIEDTQTSYWPAWGGQLDPRAPGTSMDLVKDLVDGLNHEEFLVEGYEPTYTDQWVRAVHCYHNLVIIEKGDNREGTNRDRVAHELYGASELPGDSGDSDDSDDSDD</sequence>
<dbReference type="InterPro" id="IPR029063">
    <property type="entry name" value="SAM-dependent_MTases_sf"/>
</dbReference>
<keyword evidence="3" id="KW-1185">Reference proteome</keyword>
<organism evidence="2 3">
    <name type="scientific">Nocardioides pini</name>
    <dbReference type="NCBI Taxonomy" id="2975053"/>
    <lineage>
        <taxon>Bacteria</taxon>
        <taxon>Bacillati</taxon>
        <taxon>Actinomycetota</taxon>
        <taxon>Actinomycetes</taxon>
        <taxon>Propionibacteriales</taxon>
        <taxon>Nocardioidaceae</taxon>
        <taxon>Nocardioides</taxon>
    </lineage>
</organism>
<accession>A0ABT4C855</accession>
<name>A0ABT4C855_9ACTN</name>
<dbReference type="SUPFAM" id="SSF53335">
    <property type="entry name" value="S-adenosyl-L-methionine-dependent methyltransferases"/>
    <property type="match status" value="1"/>
</dbReference>
<feature type="compositionally biased region" description="Acidic residues" evidence="1">
    <location>
        <begin position="280"/>
        <end position="290"/>
    </location>
</feature>